<evidence type="ECO:0000256" key="1">
    <source>
        <dbReference type="SAM" id="Phobius"/>
    </source>
</evidence>
<keyword evidence="1" id="KW-0812">Transmembrane</keyword>
<dbReference type="Gene3D" id="2.30.30.40">
    <property type="entry name" value="SH3 Domains"/>
    <property type="match status" value="1"/>
</dbReference>
<feature type="domain" description="SH3b" evidence="2">
    <location>
        <begin position="148"/>
        <end position="211"/>
    </location>
</feature>
<reference evidence="3 4" key="1">
    <citation type="submission" date="2019-11" db="EMBL/GenBank/DDBJ databases">
        <title>Comparative genomics of hydrocarbon-degrading Desulfosarcina strains.</title>
        <authorList>
            <person name="Watanabe M."/>
            <person name="Kojima H."/>
            <person name="Fukui M."/>
        </authorList>
    </citation>
    <scope>NUCLEOTIDE SEQUENCE [LARGE SCALE GENOMIC DNA]</scope>
    <source>
        <strain evidence="3 4">PP31</strain>
    </source>
</reference>
<dbReference type="RefSeq" id="WP_155304198.1">
    <property type="nucleotide sequence ID" value="NZ_AP021875.1"/>
</dbReference>
<protein>
    <recommendedName>
        <fullName evidence="2">SH3b domain-containing protein</fullName>
    </recommendedName>
</protein>
<dbReference type="InterPro" id="IPR003646">
    <property type="entry name" value="SH3-like_bac-type"/>
</dbReference>
<sequence>MQRKIVTKVFKRLVLMMAVHLLVFTTIATVVYAQPGRGPGHGPGEVLHKMPPDHRTVNVGNSRYYFHGGAFYQQRPGGFFPVHAPVGAVVFSLPVGAMALLVGGITYYLYNDVYYRRAQQGYVVVEQPSEVVAVKETSAVVPSQQITGETVTITAALLNVRSGPGLNFPVVQQIRQHETVAINGYAPEWLYVQLPDGSFGWVMLKYTSAFDSNAAG</sequence>
<feature type="transmembrane region" description="Helical" evidence="1">
    <location>
        <begin position="86"/>
        <end position="110"/>
    </location>
</feature>
<evidence type="ECO:0000313" key="3">
    <source>
        <dbReference type="EMBL" id="BBO75257.1"/>
    </source>
</evidence>
<organism evidence="3 4">
    <name type="scientific">Desulfosarcina widdelii</name>
    <dbReference type="NCBI Taxonomy" id="947919"/>
    <lineage>
        <taxon>Bacteria</taxon>
        <taxon>Pseudomonadati</taxon>
        <taxon>Thermodesulfobacteriota</taxon>
        <taxon>Desulfobacteria</taxon>
        <taxon>Desulfobacterales</taxon>
        <taxon>Desulfosarcinaceae</taxon>
        <taxon>Desulfosarcina</taxon>
    </lineage>
</organism>
<dbReference type="Pfam" id="PF20125">
    <property type="entry name" value="DUF6515"/>
    <property type="match status" value="1"/>
</dbReference>
<dbReference type="KEGG" id="dwd:DSCW_26740"/>
<dbReference type="AlphaFoldDB" id="A0A5K7ZGM9"/>
<dbReference type="PROSITE" id="PS51781">
    <property type="entry name" value="SH3B"/>
    <property type="match status" value="1"/>
</dbReference>
<dbReference type="InterPro" id="IPR045398">
    <property type="entry name" value="DUF6515"/>
</dbReference>
<evidence type="ECO:0000259" key="2">
    <source>
        <dbReference type="PROSITE" id="PS51781"/>
    </source>
</evidence>
<proteinExistence type="predicted"/>
<dbReference type="EMBL" id="AP021875">
    <property type="protein sequence ID" value="BBO75257.1"/>
    <property type="molecule type" value="Genomic_DNA"/>
</dbReference>
<name>A0A5K7ZGM9_9BACT</name>
<dbReference type="Proteomes" id="UP000427769">
    <property type="component" value="Chromosome"/>
</dbReference>
<keyword evidence="1" id="KW-0472">Membrane</keyword>
<evidence type="ECO:0000313" key="4">
    <source>
        <dbReference type="Proteomes" id="UP000427769"/>
    </source>
</evidence>
<dbReference type="OrthoDB" id="5469649at2"/>
<accession>A0A5K7ZGM9</accession>
<dbReference type="Pfam" id="PF08239">
    <property type="entry name" value="SH3_3"/>
    <property type="match status" value="1"/>
</dbReference>
<keyword evidence="1" id="KW-1133">Transmembrane helix</keyword>
<dbReference type="SMART" id="SM00287">
    <property type="entry name" value="SH3b"/>
    <property type="match status" value="1"/>
</dbReference>
<gene>
    <name evidence="3" type="ORF">DSCW_26740</name>
</gene>
<keyword evidence="4" id="KW-1185">Reference proteome</keyword>